<comment type="caution">
    <text evidence="1">The sequence shown here is derived from an EMBL/GenBank/DDBJ whole genome shotgun (WGS) entry which is preliminary data.</text>
</comment>
<organism evidence="1 2">
    <name type="scientific">Cellulophaga geojensis KL-A</name>
    <dbReference type="NCBI Taxonomy" id="1328323"/>
    <lineage>
        <taxon>Bacteria</taxon>
        <taxon>Pseudomonadati</taxon>
        <taxon>Bacteroidota</taxon>
        <taxon>Flavobacteriia</taxon>
        <taxon>Flavobacteriales</taxon>
        <taxon>Flavobacteriaceae</taxon>
        <taxon>Cellulophaga</taxon>
    </lineage>
</organism>
<evidence type="ECO:0000313" key="2">
    <source>
        <dbReference type="Proteomes" id="UP000019275"/>
    </source>
</evidence>
<protein>
    <submittedName>
        <fullName evidence="1">Uncharacterized protein</fullName>
    </submittedName>
</protein>
<sequence length="145" mass="17559">MDIKKLKIKANNGIDEFKLDILKSLNLFDSKKNCLLDFDNRISNYFNRHKNLIIKIVIEKKELSDTLFEKKFYNLERYKREIPKGYPFGASNMETQAYYDPIICDEQYYQDKKRIENKTILELNDLMLNFEELNSKYNFEIEMKE</sequence>
<dbReference type="RefSeq" id="WP_034644857.1">
    <property type="nucleotide sequence ID" value="NZ_ARZX01000007.1"/>
</dbReference>
<gene>
    <name evidence="1" type="ORF">KLA_07732</name>
</gene>
<accession>A0ABP3B7X9</accession>
<keyword evidence="2" id="KW-1185">Reference proteome</keyword>
<dbReference type="EMBL" id="ARZX01000007">
    <property type="protein sequence ID" value="EWH13925.1"/>
    <property type="molecule type" value="Genomic_DNA"/>
</dbReference>
<evidence type="ECO:0000313" key="1">
    <source>
        <dbReference type="EMBL" id="EWH13925.1"/>
    </source>
</evidence>
<dbReference type="Proteomes" id="UP000019275">
    <property type="component" value="Unassembled WGS sequence"/>
</dbReference>
<proteinExistence type="predicted"/>
<reference evidence="1 2" key="1">
    <citation type="journal article" date="2014" name="Genome Announc.">
        <title>Draft Genome Sequence of the Carrageenan-Degrading Bacterium Cellulophaga sp. Strain KL-A, Isolated from Decaying Marine Algae.</title>
        <authorList>
            <person name="Shan D."/>
            <person name="Ying J."/>
            <person name="Li X."/>
            <person name="Gao Z."/>
            <person name="Wei G."/>
            <person name="Shao Z."/>
        </authorList>
    </citation>
    <scope>NUCLEOTIDE SEQUENCE [LARGE SCALE GENOMIC DNA]</scope>
    <source>
        <strain evidence="1 2">KL-A</strain>
    </source>
</reference>
<name>A0ABP3B7X9_9FLAO</name>